<dbReference type="PROSITE" id="PS00162">
    <property type="entry name" value="ALPHA_CA_1"/>
    <property type="match status" value="1"/>
</dbReference>
<dbReference type="GO" id="GO:0004089">
    <property type="term" value="F:carbonate dehydratase activity"/>
    <property type="evidence" value="ECO:0007669"/>
    <property type="project" value="UniProtKB-UniRule"/>
</dbReference>
<dbReference type="CDD" id="cd00326">
    <property type="entry name" value="alpha_CA"/>
    <property type="match status" value="1"/>
</dbReference>
<dbReference type="InterPro" id="IPR023561">
    <property type="entry name" value="Carbonic_anhydrase_a-class"/>
</dbReference>
<name>A0AAE1PZP3_9EUCA</name>
<dbReference type="AlphaFoldDB" id="A0AAE1PZP3"/>
<dbReference type="PANTHER" id="PTHR18952:SF270">
    <property type="entry name" value="CARBONIC ANHYDRASE"/>
    <property type="match status" value="1"/>
</dbReference>
<feature type="signal peptide" evidence="4">
    <location>
        <begin position="1"/>
        <end position="21"/>
    </location>
</feature>
<evidence type="ECO:0000313" key="8">
    <source>
        <dbReference type="Proteomes" id="UP001292094"/>
    </source>
</evidence>
<evidence type="ECO:0000313" key="7">
    <source>
        <dbReference type="EMBL" id="KAK4317611.1"/>
    </source>
</evidence>
<dbReference type="PROSITE" id="PS51144">
    <property type="entry name" value="ALPHA_CA_2"/>
    <property type="match status" value="2"/>
</dbReference>
<reference evidence="7" key="1">
    <citation type="submission" date="2023-11" db="EMBL/GenBank/DDBJ databases">
        <title>Genome assemblies of two species of porcelain crab, Petrolisthes cinctipes and Petrolisthes manimaculis (Anomura: Porcellanidae).</title>
        <authorList>
            <person name="Angst P."/>
        </authorList>
    </citation>
    <scope>NUCLEOTIDE SEQUENCE</scope>
    <source>
        <strain evidence="7">PB745_02</strain>
        <tissue evidence="7">Gill</tissue>
    </source>
</reference>
<protein>
    <recommendedName>
        <fullName evidence="4">Carbonic anhydrase</fullName>
        <ecNumber evidence="4">4.2.1.1</ecNumber>
    </recommendedName>
</protein>
<dbReference type="EMBL" id="JAWZYT010000910">
    <property type="protein sequence ID" value="KAK4317611.1"/>
    <property type="molecule type" value="Genomic_DNA"/>
</dbReference>
<feature type="region of interest" description="Disordered" evidence="5">
    <location>
        <begin position="794"/>
        <end position="846"/>
    </location>
</feature>
<dbReference type="SMART" id="SM01057">
    <property type="entry name" value="Carb_anhydrase"/>
    <property type="match status" value="2"/>
</dbReference>
<comment type="catalytic activity">
    <reaction evidence="4">
        <text>hydrogencarbonate + H(+) = CO2 + H2O</text>
        <dbReference type="Rhea" id="RHEA:10748"/>
        <dbReference type="ChEBI" id="CHEBI:15377"/>
        <dbReference type="ChEBI" id="CHEBI:15378"/>
        <dbReference type="ChEBI" id="CHEBI:16526"/>
        <dbReference type="ChEBI" id="CHEBI:17544"/>
        <dbReference type="EC" id="4.2.1.1"/>
    </reaction>
</comment>
<dbReference type="InterPro" id="IPR001148">
    <property type="entry name" value="CA_dom"/>
</dbReference>
<evidence type="ECO:0000259" key="6">
    <source>
        <dbReference type="PROSITE" id="PS51144"/>
    </source>
</evidence>
<keyword evidence="8" id="KW-1185">Reference proteome</keyword>
<feature type="compositionally biased region" description="Basic and acidic residues" evidence="5">
    <location>
        <begin position="182"/>
        <end position="194"/>
    </location>
</feature>
<comment type="function">
    <text evidence="4">Reversible hydration of carbon dioxide.</text>
</comment>
<dbReference type="PANTHER" id="PTHR18952">
    <property type="entry name" value="CARBONIC ANHYDRASE"/>
    <property type="match status" value="1"/>
</dbReference>
<feature type="compositionally biased region" description="Low complexity" evidence="5">
    <location>
        <begin position="485"/>
        <end position="524"/>
    </location>
</feature>
<gene>
    <name evidence="7" type="ORF">Pmani_011317</name>
</gene>
<keyword evidence="4" id="KW-0456">Lyase</keyword>
<dbReference type="InterPro" id="IPR018338">
    <property type="entry name" value="Carbonic_anhydrase_a-class_CS"/>
</dbReference>
<feature type="compositionally biased region" description="Basic residues" evidence="5">
    <location>
        <begin position="451"/>
        <end position="467"/>
    </location>
</feature>
<keyword evidence="3 4" id="KW-0862">Zinc</keyword>
<feature type="domain" description="Alpha-carbonic anhydrase" evidence="6">
    <location>
        <begin position="504"/>
        <end position="773"/>
    </location>
</feature>
<feature type="compositionally biased region" description="Low complexity" evidence="5">
    <location>
        <begin position="416"/>
        <end position="429"/>
    </location>
</feature>
<dbReference type="InterPro" id="IPR036398">
    <property type="entry name" value="CA_dom_sf"/>
</dbReference>
<feature type="chain" id="PRO_5041766431" description="Carbonic anhydrase" evidence="4">
    <location>
        <begin position="22"/>
        <end position="846"/>
    </location>
</feature>
<comment type="similarity">
    <text evidence="1 4">Belongs to the alpha-carbonic anhydrase family.</text>
</comment>
<feature type="compositionally biased region" description="Basic residues" evidence="5">
    <location>
        <begin position="430"/>
        <end position="442"/>
    </location>
</feature>
<evidence type="ECO:0000256" key="2">
    <source>
        <dbReference type="ARBA" id="ARBA00022723"/>
    </source>
</evidence>
<feature type="region of interest" description="Disordered" evidence="5">
    <location>
        <begin position="182"/>
        <end position="222"/>
    </location>
</feature>
<accession>A0AAE1PZP3</accession>
<organism evidence="7 8">
    <name type="scientific">Petrolisthes manimaculis</name>
    <dbReference type="NCBI Taxonomy" id="1843537"/>
    <lineage>
        <taxon>Eukaryota</taxon>
        <taxon>Metazoa</taxon>
        <taxon>Ecdysozoa</taxon>
        <taxon>Arthropoda</taxon>
        <taxon>Crustacea</taxon>
        <taxon>Multicrustacea</taxon>
        <taxon>Malacostraca</taxon>
        <taxon>Eumalacostraca</taxon>
        <taxon>Eucarida</taxon>
        <taxon>Decapoda</taxon>
        <taxon>Pleocyemata</taxon>
        <taxon>Anomura</taxon>
        <taxon>Galatheoidea</taxon>
        <taxon>Porcellanidae</taxon>
        <taxon>Petrolisthes</taxon>
    </lineage>
</organism>
<keyword evidence="2 4" id="KW-0479">Metal-binding</keyword>
<feature type="compositionally biased region" description="Acidic residues" evidence="5">
    <location>
        <begin position="822"/>
        <end position="846"/>
    </location>
</feature>
<feature type="domain" description="Alpha-carbonic anhydrase" evidence="6">
    <location>
        <begin position="22"/>
        <end position="336"/>
    </location>
</feature>
<feature type="region of interest" description="Disordered" evidence="5">
    <location>
        <begin position="406"/>
        <end position="530"/>
    </location>
</feature>
<evidence type="ECO:0000256" key="5">
    <source>
        <dbReference type="SAM" id="MobiDB-lite"/>
    </source>
</evidence>
<dbReference type="EC" id="4.2.1.1" evidence="4"/>
<comment type="caution">
    <text evidence="7">The sequence shown here is derived from an EMBL/GenBank/DDBJ whole genome shotgun (WGS) entry which is preliminary data.</text>
</comment>
<dbReference type="Gene3D" id="3.10.200.10">
    <property type="entry name" value="Alpha carbonic anhydrase"/>
    <property type="match status" value="2"/>
</dbReference>
<evidence type="ECO:0000256" key="4">
    <source>
        <dbReference type="RuleBase" id="RU367011"/>
    </source>
</evidence>
<proteinExistence type="inferred from homology"/>
<feature type="compositionally biased region" description="Polar residues" evidence="5">
    <location>
        <begin position="208"/>
        <end position="222"/>
    </location>
</feature>
<sequence length="846" mass="97088">MRRYLLLLLCVHLGHRVWVEGSEWSYDDVESWSVSNPVCGGERQSPVDLVHFTSFTPQHFTFINYDQLIDTRLVNTGHSLNVLLESLPLEKRPRVSGGNLPATYVLDAFHFHWGSRRHQGSEHLLAGCPFDGEMHLVHFKQEYGSVSEALRYEDGLAVLGVWLLEEEDGDQDDEGQHTYFKMDKKNVNEEERRPTAHTHTLPHWNPALTPTTPTSHNNTARQLGLLTPTSPTVQHAHPTINLKHLLPSDIHTFYRYEGSLTTPPCTENVMWTVFEEPLVAPLEFIQGLRTLVMPVPHAPDTNQQHQEEGTTVGGGSISDNFRPPQPLGDRMIYYSGDVDDRKTISCATTTTTTTTTTATTKGHQNKCLVFPPVVVVVVAVVGPKKRNEEAEVEVEGKSEVVEVVSNERSDEEYYPQQSHFQHQVQQQHQHLNKHQQHLHSQHQQHLDSQQHHHKLQHHHHLQQHHQKLQLQQHQFHQQQHHQQELKLQQQQQQHSQQQQQHSQQQQQHSQQQHSQQQHSQQQQHHQSEFKCRLGSPLDLHLRDAEVLASPRISWKRIGDCDAVSVANDGQVLRVRYSPVSPQWELVGGDLDKTFLLGEIVLRWGSEHHLAGFSFPLEVQLLHYNAQYKNLKEAMTVKKGVVVVAKLFQEPVGVWGRLQWMEHEGWGHNNALHSIINTIHTHGQMREAGSSSVVTSPDLIKLLGHVDSYYQYRGTLPDAPCNTPATWMVLRKVGEVSQRQISLLKSLRNLNNAAITTNPRPVRPAADRRVLLRVGSHQMEHEFKSLLSLVKREISQPDMEQPNINPQASSDDKEEELQKELELEKEDMWEEELEEEDEDVLEEEEDV</sequence>
<comment type="cofactor">
    <cofactor evidence="4">
        <name>Zn(2+)</name>
        <dbReference type="ChEBI" id="CHEBI:29105"/>
    </cofactor>
</comment>
<evidence type="ECO:0000256" key="3">
    <source>
        <dbReference type="ARBA" id="ARBA00022833"/>
    </source>
</evidence>
<dbReference type="Pfam" id="PF00194">
    <property type="entry name" value="Carb_anhydrase"/>
    <property type="match status" value="3"/>
</dbReference>
<dbReference type="SUPFAM" id="SSF51069">
    <property type="entry name" value="Carbonic anhydrase"/>
    <property type="match status" value="2"/>
</dbReference>
<dbReference type="Proteomes" id="UP001292094">
    <property type="component" value="Unassembled WGS sequence"/>
</dbReference>
<feature type="compositionally biased region" description="Low complexity" evidence="5">
    <location>
        <begin position="468"/>
        <end position="477"/>
    </location>
</feature>
<dbReference type="GO" id="GO:0008270">
    <property type="term" value="F:zinc ion binding"/>
    <property type="evidence" value="ECO:0007669"/>
    <property type="project" value="UniProtKB-UniRule"/>
</dbReference>
<evidence type="ECO:0000256" key="1">
    <source>
        <dbReference type="ARBA" id="ARBA00010718"/>
    </source>
</evidence>
<keyword evidence="4" id="KW-0732">Signal</keyword>